<keyword evidence="2" id="KW-1185">Reference proteome</keyword>
<evidence type="ECO:0000313" key="1">
    <source>
        <dbReference type="EMBL" id="KAJ1193292.1"/>
    </source>
</evidence>
<dbReference type="GO" id="GO:0045835">
    <property type="term" value="P:negative regulation of meiotic nuclear division"/>
    <property type="evidence" value="ECO:0007669"/>
    <property type="project" value="InterPro"/>
</dbReference>
<dbReference type="PANTHER" id="PTHR15493">
    <property type="entry name" value="F-BOX ONLY PROTEIN 5 AND 43"/>
    <property type="match status" value="1"/>
</dbReference>
<sequence>MNPVDHLLKTPDHSKTSETVREEFFTPISNLAANFNFHLSNFTTPPVGQIDLDDSSTRDDSAFVSLSLDKSQDSFTEHESSFQEIVRKCSETPRGLYTKTRVRTLERSKRLSTLSERSSQSEAEDDITKTELISLQYKLRAIRDSVEEESDHCGTEKDTELPLLKYDDLLGTPALQIVYEMLMRSKRKRPEDTTVHDLLGYVEGAEAEMSKAESILTRLIGRKMGLDKIDILKELKCRNLKHVLAMILGVLNVESICSVWKVSRDWQEIVIQDKHAHRRRKLYMKELKAETERGQLISVEDAATRLNLLNRSALKSVQAQAKSVFQTPTTCKEILTPIHRSCSPWSVSKQEEYVKIAKTLFTDEALKPCPRSSMGPRNALVVL</sequence>
<proteinExistence type="predicted"/>
<evidence type="ECO:0000313" key="2">
    <source>
        <dbReference type="Proteomes" id="UP001066276"/>
    </source>
</evidence>
<dbReference type="GO" id="GO:0005634">
    <property type="term" value="C:nucleus"/>
    <property type="evidence" value="ECO:0007669"/>
    <property type="project" value="TreeGrafter"/>
</dbReference>
<protein>
    <recommendedName>
        <fullName evidence="3">F-box only protein 43</fullName>
    </recommendedName>
</protein>
<dbReference type="AlphaFoldDB" id="A0AAV7V071"/>
<organism evidence="1 2">
    <name type="scientific">Pleurodeles waltl</name>
    <name type="common">Iberian ribbed newt</name>
    <dbReference type="NCBI Taxonomy" id="8319"/>
    <lineage>
        <taxon>Eukaryota</taxon>
        <taxon>Metazoa</taxon>
        <taxon>Chordata</taxon>
        <taxon>Craniata</taxon>
        <taxon>Vertebrata</taxon>
        <taxon>Euteleostomi</taxon>
        <taxon>Amphibia</taxon>
        <taxon>Batrachia</taxon>
        <taxon>Caudata</taxon>
        <taxon>Salamandroidea</taxon>
        <taxon>Salamandridae</taxon>
        <taxon>Pleurodelinae</taxon>
        <taxon>Pleurodeles</taxon>
    </lineage>
</organism>
<dbReference type="Proteomes" id="UP001066276">
    <property type="component" value="Chromosome 2_2"/>
</dbReference>
<accession>A0AAV7V071</accession>
<reference evidence="1" key="1">
    <citation type="journal article" date="2022" name="bioRxiv">
        <title>Sequencing and chromosome-scale assembly of the giantPleurodeles waltlgenome.</title>
        <authorList>
            <person name="Brown T."/>
            <person name="Elewa A."/>
            <person name="Iarovenko S."/>
            <person name="Subramanian E."/>
            <person name="Araus A.J."/>
            <person name="Petzold A."/>
            <person name="Susuki M."/>
            <person name="Suzuki K.-i.T."/>
            <person name="Hayashi T."/>
            <person name="Toyoda A."/>
            <person name="Oliveira C."/>
            <person name="Osipova E."/>
            <person name="Leigh N.D."/>
            <person name="Simon A."/>
            <person name="Yun M.H."/>
        </authorList>
    </citation>
    <scope>NUCLEOTIDE SEQUENCE</scope>
    <source>
        <strain evidence="1">20211129_DDA</strain>
        <tissue evidence="1">Liver</tissue>
    </source>
</reference>
<dbReference type="Gene3D" id="1.20.1280.50">
    <property type="match status" value="1"/>
</dbReference>
<dbReference type="GO" id="GO:0007088">
    <property type="term" value="P:regulation of mitotic nuclear division"/>
    <property type="evidence" value="ECO:0007669"/>
    <property type="project" value="InterPro"/>
</dbReference>
<comment type="caution">
    <text evidence="1">The sequence shown here is derived from an EMBL/GenBank/DDBJ whole genome shotgun (WGS) entry which is preliminary data.</text>
</comment>
<evidence type="ECO:0008006" key="3">
    <source>
        <dbReference type="Google" id="ProtNLM"/>
    </source>
</evidence>
<dbReference type="PANTHER" id="PTHR15493:SF1">
    <property type="entry name" value="F-BOX ONLY PROTEIN 43"/>
    <property type="match status" value="1"/>
</dbReference>
<dbReference type="CDD" id="cd22171">
    <property type="entry name" value="F-box_FBXO43"/>
    <property type="match status" value="1"/>
</dbReference>
<dbReference type="FunFam" id="1.20.1280.50:FF:000046">
    <property type="entry name" value="F-box protein 43"/>
    <property type="match status" value="1"/>
</dbReference>
<name>A0AAV7V071_PLEWA</name>
<dbReference type="InterPro" id="IPR047147">
    <property type="entry name" value="FBX5_43"/>
</dbReference>
<dbReference type="EMBL" id="JANPWB010000004">
    <property type="protein sequence ID" value="KAJ1193292.1"/>
    <property type="molecule type" value="Genomic_DNA"/>
</dbReference>
<gene>
    <name evidence="1" type="ORF">NDU88_002591</name>
</gene>